<evidence type="ECO:0000256" key="1">
    <source>
        <dbReference type="SAM" id="MobiDB-lite"/>
    </source>
</evidence>
<dbReference type="AlphaFoldDB" id="D2Z005"/>
<feature type="compositionally biased region" description="Polar residues" evidence="1">
    <location>
        <begin position="1"/>
        <end position="35"/>
    </location>
</feature>
<reference evidence="2" key="1">
    <citation type="submission" date="2009-08" db="EMBL/GenBank/DDBJ databases">
        <title>Genome-wide functional screen unveils a large repertoire of Ralstonia solanacearum type III effector proteins translocated into plant cells.</title>
        <authorList>
            <person name="Mukaihara T."/>
            <person name="Tamura N."/>
            <person name="Iwabuchi M."/>
        </authorList>
    </citation>
    <scope>NUCLEOTIDE SEQUENCE</scope>
    <source>
        <strain evidence="2">RS1000</strain>
    </source>
</reference>
<accession>D2Z005</accession>
<sequence>MRSNFNNSVNRQHSVPDTSANTTTPATIGQASTDRVPTARGLSQAEPGVRARDEQFAVLPRRRSRDENALPSIDQPAAQRPRVSLPPHAAKAASQPRVDSGASPSSAPKPELSMDLARKRYPALTHYLERLEAAYGSDTALHPIEDIDHMETIIKGLNLADPMLNLHLDKMQADDSPEQIRESVLGKR</sequence>
<proteinExistence type="predicted"/>
<feature type="region of interest" description="Disordered" evidence="1">
    <location>
        <begin position="1"/>
        <end position="114"/>
    </location>
</feature>
<dbReference type="EMBL" id="AB516348">
    <property type="protein sequence ID" value="BAI68381.1"/>
    <property type="molecule type" value="Genomic_DNA"/>
</dbReference>
<protein>
    <submittedName>
        <fullName evidence="2">Type III effector protein</fullName>
    </submittedName>
</protein>
<organism evidence="2">
    <name type="scientific">Ralstonia solanacearum</name>
    <name type="common">Pseudomonas solanacearum</name>
    <dbReference type="NCBI Taxonomy" id="305"/>
    <lineage>
        <taxon>Bacteria</taxon>
        <taxon>Pseudomonadati</taxon>
        <taxon>Pseudomonadota</taxon>
        <taxon>Betaproteobacteria</taxon>
        <taxon>Burkholderiales</taxon>
        <taxon>Burkholderiaceae</taxon>
        <taxon>Ralstonia</taxon>
        <taxon>Ralstonia solanacearum species complex</taxon>
    </lineage>
</organism>
<gene>
    <name evidence="2" type="primary">rip22</name>
</gene>
<evidence type="ECO:0000313" key="2">
    <source>
        <dbReference type="EMBL" id="BAI68381.1"/>
    </source>
</evidence>
<name>D2Z005_RALSL</name>